<dbReference type="InterPro" id="IPR017853">
    <property type="entry name" value="GH"/>
</dbReference>
<dbReference type="AlphaFoldDB" id="A0A934WLC8"/>
<dbReference type="CDD" id="cd02856">
    <property type="entry name" value="E_set_GDE_Isoamylase_N"/>
    <property type="match status" value="1"/>
</dbReference>
<dbReference type="SUPFAM" id="SSF81296">
    <property type="entry name" value="E set domains"/>
    <property type="match status" value="1"/>
</dbReference>
<reference evidence="6" key="1">
    <citation type="journal article" date="2012" name="J. Microbiol. Biotechnol.">
        <title>Ramlibacter ginsenosidimutans sp. nov., with ginsenoside-converting activity.</title>
        <authorList>
            <person name="Wang L."/>
            <person name="An D.S."/>
            <person name="Kim S.G."/>
            <person name="Jin F.X."/>
            <person name="Kim S.C."/>
            <person name="Lee S.T."/>
            <person name="Im W.T."/>
        </authorList>
    </citation>
    <scope>NUCLEOTIDE SEQUENCE</scope>
    <source>
        <strain evidence="6">KACC 17527</strain>
    </source>
</reference>
<feature type="region of interest" description="Disordered" evidence="4">
    <location>
        <begin position="1"/>
        <end position="27"/>
    </location>
</feature>
<dbReference type="PANTHER" id="PTHR43002">
    <property type="entry name" value="GLYCOGEN DEBRANCHING ENZYME"/>
    <property type="match status" value="1"/>
</dbReference>
<dbReference type="NCBIfam" id="TIGR02100">
    <property type="entry name" value="glgX_debranch"/>
    <property type="match status" value="1"/>
</dbReference>
<keyword evidence="3" id="KW-0326">Glycosidase</keyword>
<evidence type="ECO:0000256" key="2">
    <source>
        <dbReference type="ARBA" id="ARBA00022801"/>
    </source>
</evidence>
<proteinExistence type="inferred from homology"/>
<feature type="compositionally biased region" description="Polar residues" evidence="4">
    <location>
        <begin position="1"/>
        <end position="10"/>
    </location>
</feature>
<dbReference type="InterPro" id="IPR044505">
    <property type="entry name" value="GlgX_Isoamylase_N_E_set"/>
</dbReference>
<organism evidence="6 7">
    <name type="scientific">Ramlibacter ginsenosidimutans</name>
    <dbReference type="NCBI Taxonomy" id="502333"/>
    <lineage>
        <taxon>Bacteria</taxon>
        <taxon>Pseudomonadati</taxon>
        <taxon>Pseudomonadota</taxon>
        <taxon>Betaproteobacteria</taxon>
        <taxon>Burkholderiales</taxon>
        <taxon>Comamonadaceae</taxon>
        <taxon>Ramlibacter</taxon>
    </lineage>
</organism>
<dbReference type="Gene3D" id="2.60.40.1180">
    <property type="entry name" value="Golgi alpha-mannosidase II"/>
    <property type="match status" value="1"/>
</dbReference>
<evidence type="ECO:0000256" key="3">
    <source>
        <dbReference type="ARBA" id="ARBA00023295"/>
    </source>
</evidence>
<dbReference type="SUPFAM" id="SSF51445">
    <property type="entry name" value="(Trans)glycosidases"/>
    <property type="match status" value="1"/>
</dbReference>
<dbReference type="EMBL" id="JAEPWM010000003">
    <property type="protein sequence ID" value="MBK6006634.1"/>
    <property type="molecule type" value="Genomic_DNA"/>
</dbReference>
<dbReference type="Proteomes" id="UP000630528">
    <property type="component" value="Unassembled WGS sequence"/>
</dbReference>
<comment type="caution">
    <text evidence="6">The sequence shown here is derived from an EMBL/GenBank/DDBJ whole genome shotgun (WGS) entry which is preliminary data.</text>
</comment>
<dbReference type="Gene3D" id="2.60.40.10">
    <property type="entry name" value="Immunoglobulins"/>
    <property type="match status" value="1"/>
</dbReference>
<evidence type="ECO:0000256" key="4">
    <source>
        <dbReference type="SAM" id="MobiDB-lite"/>
    </source>
</evidence>
<dbReference type="GO" id="GO:0004135">
    <property type="term" value="F:amylo-alpha-1,6-glucosidase activity"/>
    <property type="evidence" value="ECO:0007669"/>
    <property type="project" value="InterPro"/>
</dbReference>
<dbReference type="RefSeq" id="WP_201170456.1">
    <property type="nucleotide sequence ID" value="NZ_JAEPWM010000003.1"/>
</dbReference>
<dbReference type="CDD" id="cd11326">
    <property type="entry name" value="AmyAc_Glg_debranch"/>
    <property type="match status" value="1"/>
</dbReference>
<feature type="region of interest" description="Disordered" evidence="4">
    <location>
        <begin position="492"/>
        <end position="512"/>
    </location>
</feature>
<name>A0A934WLC8_9BURK</name>
<gene>
    <name evidence="6" type="primary">glgX</name>
    <name evidence="6" type="ORF">JJB11_11070</name>
</gene>
<evidence type="ECO:0000256" key="1">
    <source>
        <dbReference type="ARBA" id="ARBA00008061"/>
    </source>
</evidence>
<dbReference type="SUPFAM" id="SSF51011">
    <property type="entry name" value="Glycosyl hydrolase domain"/>
    <property type="match status" value="1"/>
</dbReference>
<evidence type="ECO:0000313" key="7">
    <source>
        <dbReference type="Proteomes" id="UP000630528"/>
    </source>
</evidence>
<dbReference type="SMART" id="SM00642">
    <property type="entry name" value="Aamy"/>
    <property type="match status" value="1"/>
</dbReference>
<dbReference type="InterPro" id="IPR006047">
    <property type="entry name" value="GH13_cat_dom"/>
</dbReference>
<feature type="compositionally biased region" description="Basic and acidic residues" evidence="4">
    <location>
        <begin position="492"/>
        <end position="505"/>
    </location>
</feature>
<dbReference type="InterPro" id="IPR014756">
    <property type="entry name" value="Ig_E-set"/>
</dbReference>
<reference evidence="6" key="2">
    <citation type="submission" date="2021-01" db="EMBL/GenBank/DDBJ databases">
        <authorList>
            <person name="Kang M."/>
        </authorList>
    </citation>
    <scope>NUCLEOTIDE SEQUENCE</scope>
    <source>
        <strain evidence="6">KACC 17527</strain>
    </source>
</reference>
<sequence length="727" mass="81089">MTAGAVSQSRAFRVSPHPAPAGTEPACPPGSPWPLGATLCPDGVNFAVYASNAERVEVCLYAATGEQEQRRIALPARTDDVWHGFVPGLRAGQRYGLRVHGPYDPQHGWRCNPHKLLLDPYARALDRPLRGAAWQYAYPLGQERRDLQMDTQDNGELAAKCIVVDPQFDWGDDTHPGTPMEETVFYEVHVRGFTEQMADVPEALRGTFAGLASEPAIAHLKKLGVTAVELLPVQAFNDERRLIDLGLANYWGYNTIAFFAPDPRYMSGGDINEFRQMVKTLHANGLEVILDVVYNHSCEGNHLGPTLCFKGIDNRSYYRLTDDHRHYLDFTGTGNTLNASHPAMLRLVMDSLRYWVEEMHVDGFRFDLAPAIARNAHGAFDHRGPFLSAVAQDPVLKRVKLVAEPWDLGDHGYQVGGFPQGWSEWNGQYRDRVRDYWRGVEGSLGDFAAALCGSADIYGHSRRGPRASVNLVTVHDGFTLQDLVSYNDKHNEANAEDNRDGESHNRSWNCGVEGPTDDPKILAFRERQKRNLLTTLLSSRGVPLLLGGDEMSRTQGGNNNAYCQDNPVSWFDWSDARRNDPLIAFTSALIRLRRELPVLRHNAWLTGMPDEDSRRDIVWYSVWGLEMTSEEWTNPAVRCVAAVLDARFAPADDGPGVNRSVLLVFNATREDATFTLPVVAGHPGEWALRIYTPEGFFEEGEARTYAAPAKLQLLSHSMALLTQAPEE</sequence>
<dbReference type="InterPro" id="IPR013783">
    <property type="entry name" value="Ig-like_fold"/>
</dbReference>
<evidence type="ECO:0000313" key="6">
    <source>
        <dbReference type="EMBL" id="MBK6006634.1"/>
    </source>
</evidence>
<dbReference type="InterPro" id="IPR004193">
    <property type="entry name" value="Glyco_hydro_13_N"/>
</dbReference>
<dbReference type="InterPro" id="IPR011837">
    <property type="entry name" value="Glycogen_debranch_GlgX"/>
</dbReference>
<comment type="similarity">
    <text evidence="1">Belongs to the glycosyl hydrolase 13 family.</text>
</comment>
<dbReference type="InterPro" id="IPR013780">
    <property type="entry name" value="Glyco_hydro_b"/>
</dbReference>
<keyword evidence="7" id="KW-1185">Reference proteome</keyword>
<dbReference type="GO" id="GO:0005980">
    <property type="term" value="P:glycogen catabolic process"/>
    <property type="evidence" value="ECO:0007669"/>
    <property type="project" value="InterPro"/>
</dbReference>
<evidence type="ECO:0000259" key="5">
    <source>
        <dbReference type="SMART" id="SM00642"/>
    </source>
</evidence>
<feature type="domain" description="Glycosyl hydrolase family 13 catalytic" evidence="5">
    <location>
        <begin position="187"/>
        <end position="593"/>
    </location>
</feature>
<accession>A0A934WLC8</accession>
<keyword evidence="2" id="KW-0378">Hydrolase</keyword>
<dbReference type="Pfam" id="PF00128">
    <property type="entry name" value="Alpha-amylase"/>
    <property type="match status" value="1"/>
</dbReference>
<protein>
    <submittedName>
        <fullName evidence="6">Glycogen debranching protein GlgX</fullName>
    </submittedName>
</protein>
<dbReference type="Pfam" id="PF02922">
    <property type="entry name" value="CBM_48"/>
    <property type="match status" value="1"/>
</dbReference>
<dbReference type="Gene3D" id="3.20.20.80">
    <property type="entry name" value="Glycosidases"/>
    <property type="match status" value="1"/>
</dbReference>